<comment type="caution">
    <text evidence="1">The sequence shown here is derived from an EMBL/GenBank/DDBJ whole genome shotgun (WGS) entry which is preliminary data.</text>
</comment>
<accession>A0A147IWR7</accession>
<dbReference type="AlphaFoldDB" id="A0A147IWR7"/>
<name>A0A147IWR7_9SPHN</name>
<protein>
    <submittedName>
        <fullName evidence="1">Uncharacterized protein</fullName>
    </submittedName>
</protein>
<evidence type="ECO:0000313" key="2">
    <source>
        <dbReference type="Proteomes" id="UP000073923"/>
    </source>
</evidence>
<dbReference type="PATRIC" id="fig|172044.3.peg.706"/>
<organism evidence="1 2">
    <name type="scientific">Sphingomonas yabuuchiae</name>
    <dbReference type="NCBI Taxonomy" id="172044"/>
    <lineage>
        <taxon>Bacteria</taxon>
        <taxon>Pseudomonadati</taxon>
        <taxon>Pseudomonadota</taxon>
        <taxon>Alphaproteobacteria</taxon>
        <taxon>Sphingomonadales</taxon>
        <taxon>Sphingomonadaceae</taxon>
        <taxon>Sphingomonas</taxon>
    </lineage>
</organism>
<dbReference type="EMBL" id="LDTF01000017">
    <property type="protein sequence ID" value="KTW00166.1"/>
    <property type="molecule type" value="Genomic_DNA"/>
</dbReference>
<reference evidence="1 2" key="1">
    <citation type="journal article" date="2016" name="Front. Microbiol.">
        <title>Genomic Resource of Rice Seed Associated Bacteria.</title>
        <authorList>
            <person name="Midha S."/>
            <person name="Bansal K."/>
            <person name="Sharma S."/>
            <person name="Kumar N."/>
            <person name="Patil P.P."/>
            <person name="Chaudhry V."/>
            <person name="Patil P.B."/>
        </authorList>
    </citation>
    <scope>NUCLEOTIDE SEQUENCE [LARGE SCALE GENOMIC DNA]</scope>
    <source>
        <strain evidence="1 2">NS355</strain>
    </source>
</reference>
<dbReference type="Proteomes" id="UP000073923">
    <property type="component" value="Unassembled WGS sequence"/>
</dbReference>
<sequence>MSFDDVADGTMCTGDCEGHDAGFEWAKENGYTDASSCSGDSQSFIEGCEAYAAAFERQVQEELKGEADAT</sequence>
<proteinExistence type="predicted"/>
<evidence type="ECO:0000313" key="1">
    <source>
        <dbReference type="EMBL" id="KTW00166.1"/>
    </source>
</evidence>
<gene>
    <name evidence="1" type="ORF">NS355_05070</name>
</gene>